<evidence type="ECO:0000313" key="3">
    <source>
        <dbReference type="Proteomes" id="UP000186922"/>
    </source>
</evidence>
<evidence type="ECO:0000256" key="1">
    <source>
        <dbReference type="SAM" id="MobiDB-lite"/>
    </source>
</evidence>
<protein>
    <submittedName>
        <fullName evidence="2">Uncharacterized protein</fullName>
    </submittedName>
</protein>
<accession>A0A1D1V5K8</accession>
<dbReference type="Proteomes" id="UP000186922">
    <property type="component" value="Unassembled WGS sequence"/>
</dbReference>
<dbReference type="AlphaFoldDB" id="A0A1D1V5K8"/>
<feature type="compositionally biased region" description="Basic and acidic residues" evidence="1">
    <location>
        <begin position="60"/>
        <end position="73"/>
    </location>
</feature>
<proteinExistence type="predicted"/>
<name>A0A1D1V5K8_RAMVA</name>
<comment type="caution">
    <text evidence="2">The sequence shown here is derived from an EMBL/GenBank/DDBJ whole genome shotgun (WGS) entry which is preliminary data.</text>
</comment>
<reference evidence="2 3" key="1">
    <citation type="journal article" date="2016" name="Nat. Commun.">
        <title>Extremotolerant tardigrade genome and improved radiotolerance of human cultured cells by tardigrade-unique protein.</title>
        <authorList>
            <person name="Hashimoto T."/>
            <person name="Horikawa D.D."/>
            <person name="Saito Y."/>
            <person name="Kuwahara H."/>
            <person name="Kozuka-Hata H."/>
            <person name="Shin-I T."/>
            <person name="Minakuchi Y."/>
            <person name="Ohishi K."/>
            <person name="Motoyama A."/>
            <person name="Aizu T."/>
            <person name="Enomoto A."/>
            <person name="Kondo K."/>
            <person name="Tanaka S."/>
            <person name="Hara Y."/>
            <person name="Koshikawa S."/>
            <person name="Sagara H."/>
            <person name="Miura T."/>
            <person name="Yokobori S."/>
            <person name="Miyagawa K."/>
            <person name="Suzuki Y."/>
            <person name="Kubo T."/>
            <person name="Oyama M."/>
            <person name="Kohara Y."/>
            <person name="Fujiyama A."/>
            <person name="Arakawa K."/>
            <person name="Katayama T."/>
            <person name="Toyoda A."/>
            <person name="Kunieda T."/>
        </authorList>
    </citation>
    <scope>NUCLEOTIDE SEQUENCE [LARGE SCALE GENOMIC DNA]</scope>
    <source>
        <strain evidence="2 3">YOKOZUNA-1</strain>
    </source>
</reference>
<evidence type="ECO:0000313" key="2">
    <source>
        <dbReference type="EMBL" id="GAU94073.1"/>
    </source>
</evidence>
<gene>
    <name evidence="2" type="primary">RvY_05910</name>
    <name evidence="2" type="synonym">RvY_05910.5</name>
    <name evidence="2" type="ORF">RvY_05910-5</name>
</gene>
<dbReference type="EMBL" id="BDGG01000002">
    <property type="protein sequence ID" value="GAU94073.1"/>
    <property type="molecule type" value="Genomic_DNA"/>
</dbReference>
<sequence>MEARMVQEDYLPSVQQLPSSSWLWEWYMRTFSFEVCFLPNEALVRLGHRHNKHSGSSTGTEERLPRSSGLSERDRNVIEIETLQRLQACSDSLKELRDDGKDTFRTWIDGRLPYTMS</sequence>
<feature type="region of interest" description="Disordered" evidence="1">
    <location>
        <begin position="50"/>
        <end position="73"/>
    </location>
</feature>
<keyword evidence="3" id="KW-1185">Reference proteome</keyword>
<organism evidence="2 3">
    <name type="scientific">Ramazzottius varieornatus</name>
    <name type="common">Water bear</name>
    <name type="synonym">Tardigrade</name>
    <dbReference type="NCBI Taxonomy" id="947166"/>
    <lineage>
        <taxon>Eukaryota</taxon>
        <taxon>Metazoa</taxon>
        <taxon>Ecdysozoa</taxon>
        <taxon>Tardigrada</taxon>
        <taxon>Eutardigrada</taxon>
        <taxon>Parachela</taxon>
        <taxon>Hypsibioidea</taxon>
        <taxon>Ramazzottiidae</taxon>
        <taxon>Ramazzottius</taxon>
    </lineage>
</organism>